<dbReference type="CDD" id="cd00067">
    <property type="entry name" value="GAL4"/>
    <property type="match status" value="1"/>
</dbReference>
<accession>A0ABR1STQ5</accession>
<gene>
    <name evidence="3" type="ORF">PG991_001037</name>
</gene>
<evidence type="ECO:0000313" key="4">
    <source>
        <dbReference type="Proteomes" id="UP001396898"/>
    </source>
</evidence>
<dbReference type="InterPro" id="IPR053178">
    <property type="entry name" value="Osmoadaptation_assoc"/>
</dbReference>
<dbReference type="Proteomes" id="UP001396898">
    <property type="component" value="Unassembled WGS sequence"/>
</dbReference>
<dbReference type="SUPFAM" id="SSF57701">
    <property type="entry name" value="Zn2/Cys6 DNA-binding domain"/>
    <property type="match status" value="1"/>
</dbReference>
<comment type="caution">
    <text evidence="3">The sequence shown here is derived from an EMBL/GenBank/DDBJ whole genome shotgun (WGS) entry which is preliminary data.</text>
</comment>
<keyword evidence="4" id="KW-1185">Reference proteome</keyword>
<dbReference type="PROSITE" id="PS50048">
    <property type="entry name" value="ZN2_CY6_FUNGAL_2"/>
    <property type="match status" value="1"/>
</dbReference>
<keyword evidence="1" id="KW-0539">Nucleus</keyword>
<sequence>MVGVPRSDRCLTCAKRKVKCDETWPTCGACKRSKKVCPGPPSSKLKFVHNGHHTVTAYDNGEGDATANKTKQVGNDGAANARTDIQSLGSLVETKLTKADDGRSFRRLRLKPAPLPPPRLVRLGNGDRAAAQLISISRACPNTGFDVCLGWGMDYLHMMTQCMSHSVVLQDAVGAMFDYDLHSVTNSAKHAAGLATIMTMRGPPKSHDSVDLMLGMQNFLALAMGLAGKGNGLAEIHRWTEALRQCAKFMGDDPMGGFLIRLLCQAAQWPCVVSLKGRLRQTIGDHITQKSTEIASDILNRLEAAMAELRLLDAEMILPAMRDGNISLVPSPPTGTGEAHSLPFQEHYEFRDWDLSIFFRLHAWCLIAMNRMLHDVYRLLGQDPASSHCQVNEEEARFMSRRIWLSHEHAMRHWPLGSTQTLAQIILSYEAGDDVERAFVLRALRDLNRHRPVSGTSVDDVWTEATVLYASMQITGRNFEPTSLK</sequence>
<dbReference type="InterPro" id="IPR001138">
    <property type="entry name" value="Zn2Cys6_DnaBD"/>
</dbReference>
<dbReference type="PANTHER" id="PTHR38111">
    <property type="entry name" value="ZN(2)-C6 FUNGAL-TYPE DOMAIN-CONTAINING PROTEIN-RELATED"/>
    <property type="match status" value="1"/>
</dbReference>
<dbReference type="EMBL" id="JAQQWI010000002">
    <property type="protein sequence ID" value="KAK8037691.1"/>
    <property type="molecule type" value="Genomic_DNA"/>
</dbReference>
<feature type="domain" description="Zn(2)-C6 fungal-type" evidence="2">
    <location>
        <begin position="9"/>
        <end position="37"/>
    </location>
</feature>
<organism evidence="3 4">
    <name type="scientific">Apiospora marii</name>
    <dbReference type="NCBI Taxonomy" id="335849"/>
    <lineage>
        <taxon>Eukaryota</taxon>
        <taxon>Fungi</taxon>
        <taxon>Dikarya</taxon>
        <taxon>Ascomycota</taxon>
        <taxon>Pezizomycotina</taxon>
        <taxon>Sordariomycetes</taxon>
        <taxon>Xylariomycetidae</taxon>
        <taxon>Amphisphaeriales</taxon>
        <taxon>Apiosporaceae</taxon>
        <taxon>Apiospora</taxon>
    </lineage>
</organism>
<name>A0ABR1STQ5_9PEZI</name>
<protein>
    <recommendedName>
        <fullName evidence="2">Zn(2)-C6 fungal-type domain-containing protein</fullName>
    </recommendedName>
</protein>
<reference evidence="3 4" key="1">
    <citation type="submission" date="2023-01" db="EMBL/GenBank/DDBJ databases">
        <title>Analysis of 21 Apiospora genomes using comparative genomics revels a genus with tremendous synthesis potential of carbohydrate active enzymes and secondary metabolites.</title>
        <authorList>
            <person name="Sorensen T."/>
        </authorList>
    </citation>
    <scope>NUCLEOTIDE SEQUENCE [LARGE SCALE GENOMIC DNA]</scope>
    <source>
        <strain evidence="3 4">CBS 20057</strain>
    </source>
</reference>
<dbReference type="PANTHER" id="PTHR38111:SF6">
    <property type="entry name" value="FINGER DOMAIN PROTEIN, PUTATIVE (AFU_ORTHOLOGUE AFUA_8G01940)-RELATED"/>
    <property type="match status" value="1"/>
</dbReference>
<proteinExistence type="predicted"/>
<dbReference type="InterPro" id="IPR036864">
    <property type="entry name" value="Zn2-C6_fun-type_DNA-bd_sf"/>
</dbReference>
<evidence type="ECO:0000313" key="3">
    <source>
        <dbReference type="EMBL" id="KAK8037691.1"/>
    </source>
</evidence>
<evidence type="ECO:0000259" key="2">
    <source>
        <dbReference type="PROSITE" id="PS50048"/>
    </source>
</evidence>
<evidence type="ECO:0000256" key="1">
    <source>
        <dbReference type="ARBA" id="ARBA00023242"/>
    </source>
</evidence>
<dbReference type="Gene3D" id="4.10.240.10">
    <property type="entry name" value="Zn(2)-C6 fungal-type DNA-binding domain"/>
    <property type="match status" value="1"/>
</dbReference>
<dbReference type="SMART" id="SM00066">
    <property type="entry name" value="GAL4"/>
    <property type="match status" value="1"/>
</dbReference>